<keyword evidence="9" id="KW-1185">Reference proteome</keyword>
<feature type="compositionally biased region" description="Polar residues" evidence="5">
    <location>
        <begin position="303"/>
        <end position="336"/>
    </location>
</feature>
<feature type="domain" description="Bromo" evidence="6">
    <location>
        <begin position="371"/>
        <end position="447"/>
    </location>
</feature>
<feature type="compositionally biased region" description="Polar residues" evidence="5">
    <location>
        <begin position="796"/>
        <end position="807"/>
    </location>
</feature>
<gene>
    <name evidence="8" type="ORF">PSTG_10550</name>
</gene>
<dbReference type="Proteomes" id="UP000054564">
    <property type="component" value="Unassembled WGS sequence"/>
</dbReference>
<feature type="compositionally biased region" description="Basic residues" evidence="5">
    <location>
        <begin position="523"/>
        <end position="538"/>
    </location>
</feature>
<dbReference type="Gene3D" id="1.20.920.10">
    <property type="entry name" value="Bromodomain-like"/>
    <property type="match status" value="2"/>
</dbReference>
<proteinExistence type="predicted"/>
<dbReference type="STRING" id="1165861.A0A0L0VAW9"/>
<feature type="compositionally biased region" description="Pro residues" evidence="5">
    <location>
        <begin position="1087"/>
        <end position="1098"/>
    </location>
</feature>
<evidence type="ECO:0008006" key="10">
    <source>
        <dbReference type="Google" id="ProtNLM"/>
    </source>
</evidence>
<dbReference type="PRINTS" id="PR00503">
    <property type="entry name" value="BROMODOMAIN"/>
</dbReference>
<feature type="region of interest" description="Disordered" evidence="5">
    <location>
        <begin position="752"/>
        <end position="876"/>
    </location>
</feature>
<feature type="region of interest" description="Disordered" evidence="5">
    <location>
        <begin position="464"/>
        <end position="595"/>
    </location>
</feature>
<feature type="compositionally biased region" description="Low complexity" evidence="5">
    <location>
        <begin position="753"/>
        <end position="762"/>
    </location>
</feature>
<dbReference type="OrthoDB" id="2506810at2759"/>
<feature type="domain" description="Bromo" evidence="6">
    <location>
        <begin position="621"/>
        <end position="693"/>
    </location>
</feature>
<evidence type="ECO:0000259" key="6">
    <source>
        <dbReference type="PROSITE" id="PS50014"/>
    </source>
</evidence>
<feature type="compositionally biased region" description="Polar residues" evidence="5">
    <location>
        <begin position="279"/>
        <end position="292"/>
    </location>
</feature>
<sequence>MATVIDHHDNIPPNDSAHPAQTKPPAPEPEPLPQSMDPSPFSLAADNSDGPESLKAASPRTDEVTGLTPAPPIAPPLPATEDNNLLPPPVSESPPPSTETDLNNTNQPTSNPPPPEPSDNPPLPDPSDNPPLPLPEPSDNPTSPPAPPAPADSTNTTEQVEPSSAVDPSSAVIPPTAPEENSTSLADFTPDVRLDDQSAAELTHPEDTLPAAASINSLSPLSDVPSAPSPPHALESQDEESSQLPPLPRTSPAPSKRQPSPSMYENGTSGDHRAEDSTQHTNGSIPELNGQSAHKRPRLASDASANPHMNSSLSHPLSDAPHSSNLPAHSSPSTSVPHPMSEPVGFVPGTPGTRFTKDQHRFAVSVTKQLKKHRSAVPFTAPVDPVALNIPDYFNVVKRPMDLSTIEARLGKAGKPSHYRSAEEFVADIQQVFTNCYLYNGPPAKSTYSRMALDLSIQFETQMKKMPSDEPVSHASTSRSPSLAKPAPKPKQSVDTRILPPALKRKNQSPTINALPANLAGTQKRRSTSPQHPRKKGTKATSISASALPDADPMNLTAARRASTNDHPPSQRHRPEPWDHSTNGAGSYGGTQYPAEPPMISNAKAELKFCKEILREVNKKAYSKFVWPFYEPVDVVKLGIPDYPKYVKKPMDLETMKTKLKENKYPNGAAFAEDFRLMLHNCIVFNPTGAYFESAKQLERLFEAKWTERPPEEIPAPTPLPVAPVTAAPQFDTLHQLQMQVAQLTERLNVVDPGHGVPTVPGTGPPKKHSISRAPAASKSSPSLNNLGSHVPPSAPSTSKGKTNPTGSGKPKQAHGGPRRKSAGSAPGPKRQTQSVDQQSLTGQFGQPELSHQPYQQPTPAGYPLPPALPSAGIKQPPRADYFEAINYEQKKDLAIQIQNAVEPMQSDAINLIRNSRPDLVAADGEEIELDIDALDDRTLYQLYQLVCAPVLPPPKPKKPKATAANGKTRGVRKAGPGAPRKSMPTPVSSFAAPVSEPLGGPHGELPVANPYPTAPVANGHENGGNPKVKKPRASAPGPPKRKGIDETAQAALIKDLQDKLDVFEAVTEPQQQPLHQSNGVSSTNLPPGPPPSAPPAGPVEYASSSSESESDSDDDSD</sequence>
<dbReference type="Pfam" id="PF17035">
    <property type="entry name" value="BET"/>
    <property type="match status" value="1"/>
</dbReference>
<dbReference type="InterPro" id="IPR027353">
    <property type="entry name" value="NET_dom"/>
</dbReference>
<feature type="compositionally biased region" description="Polar residues" evidence="5">
    <location>
        <begin position="257"/>
        <end position="269"/>
    </location>
</feature>
<dbReference type="AlphaFoldDB" id="A0A0L0VAW9"/>
<feature type="compositionally biased region" description="Pro residues" evidence="5">
    <location>
        <begin position="69"/>
        <end position="78"/>
    </location>
</feature>
<evidence type="ECO:0000256" key="3">
    <source>
        <dbReference type="ARBA" id="ARBA00023163"/>
    </source>
</evidence>
<dbReference type="PROSITE" id="PS51525">
    <property type="entry name" value="NET"/>
    <property type="match status" value="1"/>
</dbReference>
<reference evidence="9" key="1">
    <citation type="submission" date="2014-03" db="EMBL/GenBank/DDBJ databases">
        <title>The Genome Sequence of Puccinia striiformis f. sp. tritici PST-78.</title>
        <authorList>
            <consortium name="The Broad Institute Genome Sequencing Platform"/>
            <person name="Cuomo C."/>
            <person name="Hulbert S."/>
            <person name="Chen X."/>
            <person name="Walker B."/>
            <person name="Young S.K."/>
            <person name="Zeng Q."/>
            <person name="Gargeya S."/>
            <person name="Fitzgerald M."/>
            <person name="Haas B."/>
            <person name="Abouelleil A."/>
            <person name="Alvarado L."/>
            <person name="Arachchi H.M."/>
            <person name="Berlin A.M."/>
            <person name="Chapman S.B."/>
            <person name="Goldberg J."/>
            <person name="Griggs A."/>
            <person name="Gujja S."/>
            <person name="Hansen M."/>
            <person name="Howarth C."/>
            <person name="Imamovic A."/>
            <person name="Larimer J."/>
            <person name="McCowan C."/>
            <person name="Montmayeur A."/>
            <person name="Murphy C."/>
            <person name="Neiman D."/>
            <person name="Pearson M."/>
            <person name="Priest M."/>
            <person name="Roberts A."/>
            <person name="Saif S."/>
            <person name="Shea T."/>
            <person name="Sisk P."/>
            <person name="Sykes S."/>
            <person name="Wortman J."/>
            <person name="Nusbaum C."/>
            <person name="Birren B."/>
        </authorList>
    </citation>
    <scope>NUCLEOTIDE SEQUENCE [LARGE SCALE GENOMIC DNA]</scope>
    <source>
        <strain evidence="9">race PST-78</strain>
    </source>
</reference>
<comment type="caution">
    <text evidence="8">The sequence shown here is derived from an EMBL/GenBank/DDBJ whole genome shotgun (WGS) entry which is preliminary data.</text>
</comment>
<evidence type="ECO:0000256" key="5">
    <source>
        <dbReference type="SAM" id="MobiDB-lite"/>
    </source>
</evidence>
<feature type="compositionally biased region" description="Low complexity" evidence="5">
    <location>
        <begin position="772"/>
        <end position="783"/>
    </location>
</feature>
<feature type="compositionally biased region" description="Pro residues" evidence="5">
    <location>
        <begin position="110"/>
        <end position="150"/>
    </location>
</feature>
<keyword evidence="1" id="KW-0805">Transcription regulation</keyword>
<evidence type="ECO:0000256" key="4">
    <source>
        <dbReference type="PROSITE-ProRule" id="PRU00035"/>
    </source>
</evidence>
<dbReference type="InterPro" id="IPR001487">
    <property type="entry name" value="Bromodomain"/>
</dbReference>
<dbReference type="InterPro" id="IPR036427">
    <property type="entry name" value="Bromodomain-like_sf"/>
</dbReference>
<feature type="compositionally biased region" description="Polar residues" evidence="5">
    <location>
        <begin position="831"/>
        <end position="845"/>
    </location>
</feature>
<protein>
    <recommendedName>
        <fullName evidence="10">Bromodomain-containing protein</fullName>
    </recommendedName>
</protein>
<evidence type="ECO:0000256" key="2">
    <source>
        <dbReference type="ARBA" id="ARBA00023117"/>
    </source>
</evidence>
<feature type="compositionally biased region" description="Basic and acidic residues" evidence="5">
    <location>
        <begin position="1"/>
        <end position="10"/>
    </location>
</feature>
<evidence type="ECO:0000313" key="8">
    <source>
        <dbReference type="EMBL" id="KNE96129.1"/>
    </source>
</evidence>
<evidence type="ECO:0000256" key="1">
    <source>
        <dbReference type="ARBA" id="ARBA00023015"/>
    </source>
</evidence>
<feature type="domain" description="NET" evidence="7">
    <location>
        <begin position="876"/>
        <end position="958"/>
    </location>
</feature>
<dbReference type="InterPro" id="IPR038336">
    <property type="entry name" value="NET_sf"/>
</dbReference>
<dbReference type="EMBL" id="AJIL01000086">
    <property type="protein sequence ID" value="KNE96129.1"/>
    <property type="molecule type" value="Genomic_DNA"/>
</dbReference>
<feature type="compositionally biased region" description="Acidic residues" evidence="5">
    <location>
        <begin position="1109"/>
        <end position="1118"/>
    </location>
</feature>
<dbReference type="SMART" id="SM00297">
    <property type="entry name" value="BROMO"/>
    <property type="match status" value="2"/>
</dbReference>
<dbReference type="PROSITE" id="PS50014">
    <property type="entry name" value="BROMODOMAIN_2"/>
    <property type="match status" value="2"/>
</dbReference>
<feature type="compositionally biased region" description="Polar residues" evidence="5">
    <location>
        <begin position="1069"/>
        <end position="1086"/>
    </location>
</feature>
<dbReference type="Pfam" id="PF00439">
    <property type="entry name" value="Bromodomain"/>
    <property type="match status" value="2"/>
</dbReference>
<evidence type="ECO:0000259" key="7">
    <source>
        <dbReference type="PROSITE" id="PS51525"/>
    </source>
</evidence>
<keyword evidence="2 4" id="KW-0103">Bromodomain</keyword>
<evidence type="ECO:0000313" key="9">
    <source>
        <dbReference type="Proteomes" id="UP000054564"/>
    </source>
</evidence>
<dbReference type="SUPFAM" id="SSF47370">
    <property type="entry name" value="Bromodomain"/>
    <property type="match status" value="2"/>
</dbReference>
<feature type="compositionally biased region" description="Pro residues" evidence="5">
    <location>
        <begin position="86"/>
        <end position="97"/>
    </location>
</feature>
<name>A0A0L0VAW9_9BASI</name>
<dbReference type="Gene3D" id="1.20.1270.220">
    <property type="match status" value="1"/>
</dbReference>
<feature type="region of interest" description="Disordered" evidence="5">
    <location>
        <begin position="952"/>
        <end position="1118"/>
    </location>
</feature>
<accession>A0A0L0VAW9</accession>
<feature type="region of interest" description="Disordered" evidence="5">
    <location>
        <begin position="1"/>
        <end position="352"/>
    </location>
</feature>
<keyword evidence="3" id="KW-0804">Transcription</keyword>
<dbReference type="PANTHER" id="PTHR45926">
    <property type="entry name" value="OSJNBA0053K19.4 PROTEIN"/>
    <property type="match status" value="1"/>
</dbReference>
<organism evidence="8 9">
    <name type="scientific">Puccinia striiformis f. sp. tritici PST-78</name>
    <dbReference type="NCBI Taxonomy" id="1165861"/>
    <lineage>
        <taxon>Eukaryota</taxon>
        <taxon>Fungi</taxon>
        <taxon>Dikarya</taxon>
        <taxon>Basidiomycota</taxon>
        <taxon>Pucciniomycotina</taxon>
        <taxon>Pucciniomycetes</taxon>
        <taxon>Pucciniales</taxon>
        <taxon>Pucciniaceae</taxon>
        <taxon>Puccinia</taxon>
    </lineage>
</organism>
<dbReference type="GO" id="GO:0006325">
    <property type="term" value="P:chromatin organization"/>
    <property type="evidence" value="ECO:0007669"/>
    <property type="project" value="UniProtKB-ARBA"/>
</dbReference>
<feature type="compositionally biased region" description="Pro residues" evidence="5">
    <location>
        <begin position="22"/>
        <end position="32"/>
    </location>
</feature>